<dbReference type="FunFam" id="1.25.40.10:FF:000298">
    <property type="entry name" value="N-lysine methyltransferase SMYD2"/>
    <property type="match status" value="1"/>
</dbReference>
<dbReference type="Proteomes" id="UP000234681">
    <property type="component" value="Chromosome 13"/>
</dbReference>
<gene>
    <name evidence="1 3" type="primary">Smyd2</name>
    <name evidence="1" type="ORF">rCG_20369</name>
</gene>
<accession>A6JGW4</accession>
<dbReference type="Gene3D" id="1.25.40.10">
    <property type="entry name" value="Tetratricopeptide repeat domain"/>
    <property type="match status" value="1"/>
</dbReference>
<sequence length="107" mass="11834">MHSASDGVHQPISLSAGSWWGVGKPSCCESEQTDVVSCRHVFLPSKHYPVYSLNVASMWLKLGRLYMGLENKAAGEKALKKAIAIMEIAHGKDHPYISEIKQEIESH</sequence>
<dbReference type="InterPro" id="IPR011990">
    <property type="entry name" value="TPR-like_helical_dom_sf"/>
</dbReference>
<evidence type="ECO:0000313" key="1">
    <source>
        <dbReference type="EMBL" id="EDL94968.1"/>
    </source>
</evidence>
<evidence type="ECO:0000313" key="2">
    <source>
        <dbReference type="Proteomes" id="UP000234681"/>
    </source>
</evidence>
<dbReference type="RGD" id="727785">
    <property type="gene designation" value="Smyd2"/>
</dbReference>
<evidence type="ECO:0000313" key="3">
    <source>
        <dbReference type="RGD" id="727785"/>
    </source>
</evidence>
<organism evidence="1 2">
    <name type="scientific">Rattus norvegicus</name>
    <name type="common">Rat</name>
    <dbReference type="NCBI Taxonomy" id="10116"/>
    <lineage>
        <taxon>Eukaryota</taxon>
        <taxon>Metazoa</taxon>
        <taxon>Chordata</taxon>
        <taxon>Craniata</taxon>
        <taxon>Vertebrata</taxon>
        <taxon>Euteleostomi</taxon>
        <taxon>Mammalia</taxon>
        <taxon>Eutheria</taxon>
        <taxon>Euarchontoglires</taxon>
        <taxon>Glires</taxon>
        <taxon>Rodentia</taxon>
        <taxon>Myomorpha</taxon>
        <taxon>Muroidea</taxon>
        <taxon>Muridae</taxon>
        <taxon>Murinae</taxon>
        <taxon>Rattus</taxon>
    </lineage>
</organism>
<protein>
    <submittedName>
        <fullName evidence="1">SET and MYND domain containing 2, isoform CRA_a</fullName>
    </submittedName>
</protein>
<dbReference type="EMBL" id="CH473985">
    <property type="protein sequence ID" value="EDL94968.1"/>
    <property type="molecule type" value="Genomic_DNA"/>
</dbReference>
<name>A6JGW4_RAT</name>
<reference evidence="2" key="1">
    <citation type="submission" date="2005-09" db="EMBL/GenBank/DDBJ databases">
        <authorList>
            <person name="Mural R.J."/>
            <person name="Li P.W."/>
            <person name="Adams M.D."/>
            <person name="Amanatides P.G."/>
            <person name="Baden-Tillson H."/>
            <person name="Barnstead M."/>
            <person name="Chin S.H."/>
            <person name="Dew I."/>
            <person name="Evans C.A."/>
            <person name="Ferriera S."/>
            <person name="Flanigan M."/>
            <person name="Fosler C."/>
            <person name="Glodek A."/>
            <person name="Gu Z."/>
            <person name="Holt R.A."/>
            <person name="Jennings D."/>
            <person name="Kraft C.L."/>
            <person name="Lu F."/>
            <person name="Nguyen T."/>
            <person name="Nusskern D.R."/>
            <person name="Pfannkoch C.M."/>
            <person name="Sitter C."/>
            <person name="Sutton G.G."/>
            <person name="Venter J.C."/>
            <person name="Wang Z."/>
            <person name="Woodage T."/>
            <person name="Zheng X.H."/>
            <person name="Zhong F."/>
        </authorList>
    </citation>
    <scope>NUCLEOTIDE SEQUENCE [LARGE SCALE GENOMIC DNA]</scope>
    <source>
        <strain>BN</strain>
        <strain evidence="2">Sprague-Dawley</strain>
    </source>
</reference>
<dbReference type="AlphaFoldDB" id="A6JGW4"/>
<proteinExistence type="predicted"/>